<reference evidence="2 3" key="1">
    <citation type="journal article" date="2018" name="BMC Genomics">
        <title>Comparative genome analyses reveal sequence features reflecting distinct modes of host-adaptation between dicot and monocot powdery mildew.</title>
        <authorList>
            <person name="Wu Y."/>
            <person name="Ma X."/>
            <person name="Pan Z."/>
            <person name="Kale S.D."/>
            <person name="Song Y."/>
            <person name="King H."/>
            <person name="Zhang Q."/>
            <person name="Presley C."/>
            <person name="Deng X."/>
            <person name="Wei C.I."/>
            <person name="Xiao S."/>
        </authorList>
    </citation>
    <scope>NUCLEOTIDE SEQUENCE [LARGE SCALE GENOMIC DNA]</scope>
    <source>
        <strain evidence="2">UMSG3</strain>
    </source>
</reference>
<feature type="region of interest" description="Disordered" evidence="1">
    <location>
        <begin position="334"/>
        <end position="417"/>
    </location>
</feature>
<feature type="compositionally biased region" description="Polar residues" evidence="1">
    <location>
        <begin position="120"/>
        <end position="129"/>
    </location>
</feature>
<proteinExistence type="predicted"/>
<feature type="compositionally biased region" description="Basic and acidic residues" evidence="1">
    <location>
        <begin position="391"/>
        <end position="402"/>
    </location>
</feature>
<name>A0A420II26_9PEZI</name>
<gene>
    <name evidence="2" type="ORF">GcM3_090001</name>
</gene>
<dbReference type="GO" id="GO:0016538">
    <property type="term" value="F:cyclin-dependent protein serine/threonine kinase regulator activity"/>
    <property type="evidence" value="ECO:0007669"/>
    <property type="project" value="TreeGrafter"/>
</dbReference>
<dbReference type="Gene3D" id="1.10.472.10">
    <property type="entry name" value="Cyclin-like"/>
    <property type="match status" value="1"/>
</dbReference>
<feature type="compositionally biased region" description="Low complexity" evidence="1">
    <location>
        <begin position="368"/>
        <end position="380"/>
    </location>
</feature>
<evidence type="ECO:0000313" key="2">
    <source>
        <dbReference type="EMBL" id="RKF74163.1"/>
    </source>
</evidence>
<keyword evidence="3" id="KW-1185">Reference proteome</keyword>
<dbReference type="PANTHER" id="PTHR15615">
    <property type="match status" value="1"/>
</dbReference>
<dbReference type="Proteomes" id="UP000283383">
    <property type="component" value="Unassembled WGS sequence"/>
</dbReference>
<feature type="compositionally biased region" description="Basic residues" evidence="1">
    <location>
        <begin position="21"/>
        <end position="35"/>
    </location>
</feature>
<dbReference type="EMBL" id="MCBQ01009082">
    <property type="protein sequence ID" value="RKF74163.1"/>
    <property type="molecule type" value="Genomic_DNA"/>
</dbReference>
<sequence length="612" mass="68430">MYQTTFWPALELSFPPVSIHRTTRERKDHRSRTRRQNSDFPLERDGLQTPPPDDMSSAHPHMPYDEHDPSPSLVYVTSSVPSNIQPSYAQIRSSTTVNLPPLIAGNDLRDDRPRFQSWQSWEQYQNPSKRQLPEQQPKKRNTNGSESKRIKLQIPSTISAEGGSLSDFAAQITCLFWFESMDTLLEAEGISPASITRSLRPEAIPCSAFKKWVSTILSTTQVTDKVAILALLFIYRLKKYNSSVKGRSGSEYRLFTVALMLGNKFLDDNTYTNNTWAEVSGISVQEIHVMEVEFLSNMRYSLVASKEQWEEWHQKLKKFKQYCDAATRASVAFQNLPPMPSPPETTRISPLNSKRSYAPKDPYTARESCMSSSLSSASISNLPPPCYPRKRSLDKETDEPATKRFAMGPNGTMNHHLYGMSQVTRSHLSRIPSLPPKKAGTAPLNLPNNSGSAHLILPPLGPSPQNCSKTPSKICTSSPTTPSGVSPFNFSVVCGSGGNGCGTQSNSLRITTSPQNHSNVHDLLSYNSSPLSAHYTGHSGHISPSVILQQRTSPYKPVRHVNTLLYPPPFSSVHENSVNVEEMRYRPLGKSNENLRTGVVPHWPHWQPHLHE</sequence>
<feature type="compositionally biased region" description="Polar residues" evidence="1">
    <location>
        <begin position="344"/>
        <end position="355"/>
    </location>
</feature>
<accession>A0A420II26</accession>
<feature type="region of interest" description="Disordered" evidence="1">
    <location>
        <begin position="120"/>
        <end position="150"/>
    </location>
</feature>
<dbReference type="GO" id="GO:0019901">
    <property type="term" value="F:protein kinase binding"/>
    <property type="evidence" value="ECO:0007669"/>
    <property type="project" value="InterPro"/>
</dbReference>
<feature type="region of interest" description="Disordered" evidence="1">
    <location>
        <begin position="21"/>
        <end position="78"/>
    </location>
</feature>
<protein>
    <submittedName>
        <fullName evidence="2">Putative cyclin-like protein</fullName>
    </submittedName>
</protein>
<comment type="caution">
    <text evidence="2">The sequence shown here is derived from an EMBL/GenBank/DDBJ whole genome shotgun (WGS) entry which is preliminary data.</text>
</comment>
<dbReference type="GO" id="GO:0005634">
    <property type="term" value="C:nucleus"/>
    <property type="evidence" value="ECO:0007669"/>
    <property type="project" value="TreeGrafter"/>
</dbReference>
<dbReference type="InterPro" id="IPR013922">
    <property type="entry name" value="Cyclin_PHO80-like"/>
</dbReference>
<dbReference type="PANTHER" id="PTHR15615:SF118">
    <property type="entry name" value="CYCLIN, HYPOTHETICAL (EUROFUNG)"/>
    <property type="match status" value="1"/>
</dbReference>
<dbReference type="CDD" id="cd20557">
    <property type="entry name" value="CYCLIN_ScPCL1-like"/>
    <property type="match status" value="1"/>
</dbReference>
<dbReference type="STRING" id="62708.A0A420II26"/>
<dbReference type="Pfam" id="PF08613">
    <property type="entry name" value="Cyclin"/>
    <property type="match status" value="1"/>
</dbReference>
<evidence type="ECO:0000256" key="1">
    <source>
        <dbReference type="SAM" id="MobiDB-lite"/>
    </source>
</evidence>
<dbReference type="GO" id="GO:0000307">
    <property type="term" value="C:cyclin-dependent protein kinase holoenzyme complex"/>
    <property type="evidence" value="ECO:0007669"/>
    <property type="project" value="TreeGrafter"/>
</dbReference>
<organism evidence="2 3">
    <name type="scientific">Golovinomyces cichoracearum</name>
    <dbReference type="NCBI Taxonomy" id="62708"/>
    <lineage>
        <taxon>Eukaryota</taxon>
        <taxon>Fungi</taxon>
        <taxon>Dikarya</taxon>
        <taxon>Ascomycota</taxon>
        <taxon>Pezizomycotina</taxon>
        <taxon>Leotiomycetes</taxon>
        <taxon>Erysiphales</taxon>
        <taxon>Erysiphaceae</taxon>
        <taxon>Golovinomyces</taxon>
    </lineage>
</organism>
<evidence type="ECO:0000313" key="3">
    <source>
        <dbReference type="Proteomes" id="UP000283383"/>
    </source>
</evidence>
<dbReference type="AlphaFoldDB" id="A0A420II26"/>